<dbReference type="PROSITE" id="PS00108">
    <property type="entry name" value="PROTEIN_KINASE_ST"/>
    <property type="match status" value="1"/>
</dbReference>
<feature type="compositionally biased region" description="Low complexity" evidence="6">
    <location>
        <begin position="347"/>
        <end position="360"/>
    </location>
</feature>
<dbReference type="InterPro" id="IPR000719">
    <property type="entry name" value="Prot_kinase_dom"/>
</dbReference>
<keyword evidence="4 5" id="KW-0067">ATP-binding</keyword>
<comment type="caution">
    <text evidence="8">The sequence shown here is derived from an EMBL/GenBank/DDBJ whole genome shotgun (WGS) entry which is preliminary data.</text>
</comment>
<protein>
    <submittedName>
        <fullName evidence="8">Putative serine/threonine-protein kinase PkwA</fullName>
    </submittedName>
</protein>
<dbReference type="Pfam" id="PF01471">
    <property type="entry name" value="PG_binding_1"/>
    <property type="match status" value="1"/>
</dbReference>
<name>S4NJD7_9ACTN</name>
<feature type="region of interest" description="Disordered" evidence="6">
    <location>
        <begin position="301"/>
        <end position="360"/>
    </location>
</feature>
<dbReference type="Gene3D" id="3.30.200.20">
    <property type="entry name" value="Phosphorylase Kinase, domain 1"/>
    <property type="match status" value="1"/>
</dbReference>
<feature type="compositionally biased region" description="Low complexity" evidence="6">
    <location>
        <begin position="330"/>
        <end position="339"/>
    </location>
</feature>
<dbReference type="HOGENOM" id="CLU_000288_135_1_11"/>
<accession>S4NJD7</accession>
<evidence type="ECO:0000256" key="1">
    <source>
        <dbReference type="ARBA" id="ARBA00022679"/>
    </source>
</evidence>
<dbReference type="Gene3D" id="1.10.101.10">
    <property type="entry name" value="PGBD-like superfamily/PGBD"/>
    <property type="match status" value="1"/>
</dbReference>
<feature type="compositionally biased region" description="Polar residues" evidence="6">
    <location>
        <begin position="453"/>
        <end position="463"/>
    </location>
</feature>
<dbReference type="SUPFAM" id="SSF47090">
    <property type="entry name" value="PGBD-like"/>
    <property type="match status" value="1"/>
</dbReference>
<evidence type="ECO:0000256" key="3">
    <source>
        <dbReference type="ARBA" id="ARBA00022777"/>
    </source>
</evidence>
<feature type="region of interest" description="Disordered" evidence="6">
    <location>
        <begin position="543"/>
        <end position="565"/>
    </location>
</feature>
<dbReference type="GO" id="GO:0005524">
    <property type="term" value="F:ATP binding"/>
    <property type="evidence" value="ECO:0007669"/>
    <property type="project" value="UniProtKB-UniRule"/>
</dbReference>
<reference evidence="8 9" key="1">
    <citation type="submission" date="2013-02" db="EMBL/GenBank/DDBJ databases">
        <title>Draft Genome Sequence of Streptomyces afghaniensis, Which Produces Compounds of the Julimycin B-Complex.</title>
        <authorList>
            <person name="Gruening B.A."/>
            <person name="Praeg A."/>
            <person name="Erxleben A."/>
            <person name="Guenther S."/>
            <person name="Fiedler H.-P."/>
            <person name="Goodfellow M."/>
            <person name="Mueller M."/>
        </authorList>
    </citation>
    <scope>NUCLEOTIDE SEQUENCE [LARGE SCALE GENOMIC DNA]</scope>
    <source>
        <strain evidence="8 9">772</strain>
    </source>
</reference>
<dbReference type="Pfam" id="PF00069">
    <property type="entry name" value="Pkinase"/>
    <property type="match status" value="1"/>
</dbReference>
<feature type="compositionally biased region" description="Polar residues" evidence="6">
    <location>
        <begin position="272"/>
        <end position="281"/>
    </location>
</feature>
<dbReference type="GO" id="GO:0004674">
    <property type="term" value="F:protein serine/threonine kinase activity"/>
    <property type="evidence" value="ECO:0007669"/>
    <property type="project" value="TreeGrafter"/>
</dbReference>
<feature type="region of interest" description="Disordered" evidence="6">
    <location>
        <begin position="260"/>
        <end position="281"/>
    </location>
</feature>
<dbReference type="InterPro" id="IPR017441">
    <property type="entry name" value="Protein_kinase_ATP_BS"/>
</dbReference>
<dbReference type="PANTHER" id="PTHR43289:SF34">
    <property type="entry name" value="SERINE_THREONINE-PROTEIN KINASE YBDM-RELATED"/>
    <property type="match status" value="1"/>
</dbReference>
<dbReference type="InterPro" id="IPR008271">
    <property type="entry name" value="Ser/Thr_kinase_AS"/>
</dbReference>
<dbReference type="PROSITE" id="PS00107">
    <property type="entry name" value="PROTEIN_KINASE_ATP"/>
    <property type="match status" value="1"/>
</dbReference>
<feature type="domain" description="Protein kinase" evidence="7">
    <location>
        <begin position="14"/>
        <end position="278"/>
    </location>
</feature>
<evidence type="ECO:0000256" key="6">
    <source>
        <dbReference type="SAM" id="MobiDB-lite"/>
    </source>
</evidence>
<dbReference type="EMBL" id="AOPY01001456">
    <property type="protein sequence ID" value="EPJ38509.1"/>
    <property type="molecule type" value="Genomic_DNA"/>
</dbReference>
<organism evidence="8 9">
    <name type="scientific">Streptomyces afghaniensis 772</name>
    <dbReference type="NCBI Taxonomy" id="1283301"/>
    <lineage>
        <taxon>Bacteria</taxon>
        <taxon>Bacillati</taxon>
        <taxon>Actinomycetota</taxon>
        <taxon>Actinomycetes</taxon>
        <taxon>Kitasatosporales</taxon>
        <taxon>Streptomycetaceae</taxon>
        <taxon>Streptomyces</taxon>
    </lineage>
</organism>
<feature type="binding site" evidence="5">
    <location>
        <position position="44"/>
    </location>
    <ligand>
        <name>ATP</name>
        <dbReference type="ChEBI" id="CHEBI:30616"/>
    </ligand>
</feature>
<evidence type="ECO:0000259" key="7">
    <source>
        <dbReference type="PROSITE" id="PS50011"/>
    </source>
</evidence>
<evidence type="ECO:0000256" key="4">
    <source>
        <dbReference type="ARBA" id="ARBA00022840"/>
    </source>
</evidence>
<evidence type="ECO:0000256" key="5">
    <source>
        <dbReference type="PROSITE-ProRule" id="PRU10141"/>
    </source>
</evidence>
<dbReference type="Proteomes" id="UP000015001">
    <property type="component" value="Unassembled WGS sequence"/>
</dbReference>
<dbReference type="PATRIC" id="fig|1283301.3.peg.4419"/>
<dbReference type="PROSITE" id="PS50011">
    <property type="entry name" value="PROTEIN_KINASE_DOM"/>
    <property type="match status" value="1"/>
</dbReference>
<evidence type="ECO:0000313" key="8">
    <source>
        <dbReference type="EMBL" id="EPJ38509.1"/>
    </source>
</evidence>
<evidence type="ECO:0000256" key="2">
    <source>
        <dbReference type="ARBA" id="ARBA00022741"/>
    </source>
</evidence>
<keyword evidence="1" id="KW-0808">Transferase</keyword>
<sequence>MPLRPTDPVRVGPYVPLGLLGRGGMGRVYLARHGDGAPGLAAVKVIRPEYAEDAPFRRRFEREATVHARVGAPYTPELLGTGFEPDSELLWMATVYLPGLNLAEAVRDCGVLPPDDAWRLVADLGRALGALAATGIVHRDFKPSNVLLTRQGAHVVDFGIAQAVDASAITTTGNRVGTPAFMSPEYLRDGRCDTASDVFCCASTVVHAVTGHAPFGDGTGVDVLHRIASEEPNAEVMSEVRTADPDLADLLTACLSKDPALRPGPQDLVDTASAQPRSASWQEPLGSRILVRQEAYEALKDSPLPPPRVQRAVGHPAAAGPGYGPPGPAPVSGVPAAGQPGFGSPEAGSTPVAPPAAGTPARRRLKPYAALAAVLTVCALALTAFLATRPSSAGDTGSAAPTAGASRDGHDRTSLPGFDRPDSASPTRQVPQSEGATGTSPSPSGDEAEADTRTTAPAPSPETTKPRPSATQAPKTPTAPAGPPWLTDCTYYSGTELTRRGDSGQRVVQVQCMLAKRGYDVGGAGVDGRFGKDTATAVRGFQRAKGLDPDGKVGPRTWAALRSPT</sequence>
<dbReference type="AlphaFoldDB" id="S4NJD7"/>
<dbReference type="InterPro" id="IPR011009">
    <property type="entry name" value="Kinase-like_dom_sf"/>
</dbReference>
<dbReference type="InterPro" id="IPR036365">
    <property type="entry name" value="PGBD-like_sf"/>
</dbReference>
<evidence type="ECO:0000313" key="9">
    <source>
        <dbReference type="Proteomes" id="UP000015001"/>
    </source>
</evidence>
<dbReference type="Gene3D" id="1.10.510.10">
    <property type="entry name" value="Transferase(Phosphotransferase) domain 1"/>
    <property type="match status" value="1"/>
</dbReference>
<proteinExistence type="predicted"/>
<keyword evidence="2 5" id="KW-0547">Nucleotide-binding</keyword>
<keyword evidence="3 8" id="KW-0418">Kinase</keyword>
<dbReference type="CDD" id="cd14014">
    <property type="entry name" value="STKc_PknB_like"/>
    <property type="match status" value="1"/>
</dbReference>
<gene>
    <name evidence="8" type="ORF">STAFG_4446</name>
</gene>
<dbReference type="PANTHER" id="PTHR43289">
    <property type="entry name" value="MITOGEN-ACTIVATED PROTEIN KINASE KINASE KINASE 20-RELATED"/>
    <property type="match status" value="1"/>
</dbReference>
<dbReference type="InterPro" id="IPR036366">
    <property type="entry name" value="PGBDSf"/>
</dbReference>
<dbReference type="SUPFAM" id="SSF56112">
    <property type="entry name" value="Protein kinase-like (PK-like)"/>
    <property type="match status" value="1"/>
</dbReference>
<dbReference type="InterPro" id="IPR002477">
    <property type="entry name" value="Peptidoglycan-bd-like"/>
</dbReference>
<keyword evidence="9" id="KW-1185">Reference proteome</keyword>
<feature type="compositionally biased region" description="Polar residues" evidence="6">
    <location>
        <begin position="424"/>
        <end position="443"/>
    </location>
</feature>
<feature type="compositionally biased region" description="Low complexity" evidence="6">
    <location>
        <begin position="468"/>
        <end position="479"/>
    </location>
</feature>
<feature type="region of interest" description="Disordered" evidence="6">
    <location>
        <begin position="390"/>
        <end position="486"/>
    </location>
</feature>